<reference evidence="4" key="1">
    <citation type="submission" date="2017-07" db="EMBL/GenBank/DDBJ databases">
        <title>Taro Niue Genome Assembly and Annotation.</title>
        <authorList>
            <person name="Atibalentja N."/>
            <person name="Keating K."/>
            <person name="Fields C.J."/>
        </authorList>
    </citation>
    <scope>NUCLEOTIDE SEQUENCE</scope>
    <source>
        <strain evidence="4">Niue_2</strain>
        <tissue evidence="4">Leaf</tissue>
    </source>
</reference>
<dbReference type="PROSITE" id="PS50096">
    <property type="entry name" value="IQ"/>
    <property type="match status" value="1"/>
</dbReference>
<accession>A0A843XML8</accession>
<dbReference type="Proteomes" id="UP000652761">
    <property type="component" value="Unassembled WGS sequence"/>
</dbReference>
<feature type="compositionally biased region" description="Polar residues" evidence="3">
    <location>
        <begin position="353"/>
        <end position="365"/>
    </location>
</feature>
<keyword evidence="1" id="KW-0112">Calmodulin-binding</keyword>
<evidence type="ECO:0000256" key="1">
    <source>
        <dbReference type="ARBA" id="ARBA00022860"/>
    </source>
</evidence>
<dbReference type="Gene3D" id="1.20.5.190">
    <property type="match status" value="1"/>
</dbReference>
<comment type="similarity">
    <text evidence="2">Belongs to the IQD family.</text>
</comment>
<dbReference type="GO" id="GO:0005516">
    <property type="term" value="F:calmodulin binding"/>
    <property type="evidence" value="ECO:0007669"/>
    <property type="project" value="UniProtKB-KW"/>
</dbReference>
<evidence type="ECO:0000313" key="4">
    <source>
        <dbReference type="EMBL" id="MQM20411.1"/>
    </source>
</evidence>
<name>A0A843XML8_COLES</name>
<evidence type="ECO:0000313" key="5">
    <source>
        <dbReference type="Proteomes" id="UP000652761"/>
    </source>
</evidence>
<evidence type="ECO:0008006" key="6">
    <source>
        <dbReference type="Google" id="ProtNLM"/>
    </source>
</evidence>
<organism evidence="4 5">
    <name type="scientific">Colocasia esculenta</name>
    <name type="common">Wild taro</name>
    <name type="synonym">Arum esculentum</name>
    <dbReference type="NCBI Taxonomy" id="4460"/>
    <lineage>
        <taxon>Eukaryota</taxon>
        <taxon>Viridiplantae</taxon>
        <taxon>Streptophyta</taxon>
        <taxon>Embryophyta</taxon>
        <taxon>Tracheophyta</taxon>
        <taxon>Spermatophyta</taxon>
        <taxon>Magnoliopsida</taxon>
        <taxon>Liliopsida</taxon>
        <taxon>Araceae</taxon>
        <taxon>Aroideae</taxon>
        <taxon>Colocasieae</taxon>
        <taxon>Colocasia</taxon>
    </lineage>
</organism>
<comment type="caution">
    <text evidence="4">The sequence shown here is derived from an EMBL/GenBank/DDBJ whole genome shotgun (WGS) entry which is preliminary data.</text>
</comment>
<feature type="region of interest" description="Disordered" evidence="3">
    <location>
        <begin position="326"/>
        <end position="371"/>
    </location>
</feature>
<dbReference type="SMART" id="SM00015">
    <property type="entry name" value="IQ"/>
    <property type="match status" value="1"/>
</dbReference>
<gene>
    <name evidence="4" type="ORF">Taro_053430</name>
</gene>
<dbReference type="PANTHER" id="PTHR32295:SF15">
    <property type="entry name" value="PROTEIN IQ-DOMAIN 33"/>
    <property type="match status" value="1"/>
</dbReference>
<dbReference type="OrthoDB" id="779903at2759"/>
<sequence>MNQDKSHGVDKGKWGLTRFKLCGDDFDSVPEDDDLDTFMSSEATVTQPIAEASDVTITQSIDEDPENKQATEAEEDEKAPIEQEEATSSPKSLDEDKAAVIIQSAFRGLQVRRKYNQNQQPSGNDGDGGMWDLSQASVCASTEVQVGDYTENSSFLASCTGLQHKARLHVLRPKEEWDGSTLSSNISKMRIQNRLEAMTRRERALAYAFSQQLRICSMKKKAAQNETDEPNLGWSWLERWMAARAPDNSFMEKCMSKHLEPISGDQRYSIIKKTFDVAVEEMESCGSNDVSVCFENVATPSKVTGETSRPVKSRLKVTRSALQRKTVPSCHYTRQQNNVKAVKRDSPRETENPRQANVAQLSEGSTAEVPA</sequence>
<dbReference type="Pfam" id="PF00612">
    <property type="entry name" value="IQ"/>
    <property type="match status" value="1"/>
</dbReference>
<dbReference type="EMBL" id="NMUH01009795">
    <property type="protein sequence ID" value="MQM20411.1"/>
    <property type="molecule type" value="Genomic_DNA"/>
</dbReference>
<proteinExistence type="inferred from homology"/>
<dbReference type="AlphaFoldDB" id="A0A843XML8"/>
<evidence type="ECO:0000256" key="2">
    <source>
        <dbReference type="ARBA" id="ARBA00024341"/>
    </source>
</evidence>
<protein>
    <recommendedName>
        <fullName evidence="6">Protein IQ-DOMAIN 1</fullName>
    </recommendedName>
</protein>
<feature type="region of interest" description="Disordered" evidence="3">
    <location>
        <begin position="41"/>
        <end position="95"/>
    </location>
</feature>
<keyword evidence="5" id="KW-1185">Reference proteome</keyword>
<feature type="compositionally biased region" description="Acidic residues" evidence="3">
    <location>
        <begin position="72"/>
        <end position="85"/>
    </location>
</feature>
<dbReference type="InterPro" id="IPR000048">
    <property type="entry name" value="IQ_motif_EF-hand-BS"/>
</dbReference>
<feature type="compositionally biased region" description="Basic and acidic residues" evidence="3">
    <location>
        <begin position="342"/>
        <end position="352"/>
    </location>
</feature>
<dbReference type="PANTHER" id="PTHR32295">
    <property type="entry name" value="IQ-DOMAIN 5-RELATED"/>
    <property type="match status" value="1"/>
</dbReference>
<evidence type="ECO:0000256" key="3">
    <source>
        <dbReference type="SAM" id="MobiDB-lite"/>
    </source>
</evidence>